<gene>
    <name evidence="3" type="ORF">Csa_7G372900</name>
</gene>
<protein>
    <recommendedName>
        <fullName evidence="2">FAR1 domain-containing protein</fullName>
    </recommendedName>
</protein>
<dbReference type="AlphaFoldDB" id="A0A0A0KA59"/>
<keyword evidence="1" id="KW-0175">Coiled coil</keyword>
<dbReference type="KEGG" id="csv:101220395"/>
<evidence type="ECO:0000313" key="3">
    <source>
        <dbReference type="EMBL" id="KGN44696.1"/>
    </source>
</evidence>
<evidence type="ECO:0000259" key="2">
    <source>
        <dbReference type="Pfam" id="PF03101"/>
    </source>
</evidence>
<feature type="domain" description="FAR1" evidence="2">
    <location>
        <begin position="53"/>
        <end position="140"/>
    </location>
</feature>
<evidence type="ECO:0000313" key="4">
    <source>
        <dbReference type="Proteomes" id="UP000029981"/>
    </source>
</evidence>
<dbReference type="SMR" id="A0A0A0KA59"/>
<name>A0A0A0KA59_CUCSA</name>
<evidence type="ECO:0000256" key="1">
    <source>
        <dbReference type="SAM" id="Coils"/>
    </source>
</evidence>
<dbReference type="OrthoDB" id="1886686at2759"/>
<organism evidence="3 4">
    <name type="scientific">Cucumis sativus</name>
    <name type="common">Cucumber</name>
    <dbReference type="NCBI Taxonomy" id="3659"/>
    <lineage>
        <taxon>Eukaryota</taxon>
        <taxon>Viridiplantae</taxon>
        <taxon>Streptophyta</taxon>
        <taxon>Embryophyta</taxon>
        <taxon>Tracheophyta</taxon>
        <taxon>Spermatophyta</taxon>
        <taxon>Magnoliopsida</taxon>
        <taxon>eudicotyledons</taxon>
        <taxon>Gunneridae</taxon>
        <taxon>Pentapetalae</taxon>
        <taxon>rosids</taxon>
        <taxon>fabids</taxon>
        <taxon>Cucurbitales</taxon>
        <taxon>Cucurbitaceae</taxon>
        <taxon>Benincaseae</taxon>
        <taxon>Cucumis</taxon>
    </lineage>
</organism>
<reference evidence="3 4" key="2">
    <citation type="journal article" date="2009" name="PLoS ONE">
        <title>An integrated genetic and cytogenetic map of the cucumber genome.</title>
        <authorList>
            <person name="Ren Y."/>
            <person name="Zhang Z."/>
            <person name="Liu J."/>
            <person name="Staub J.E."/>
            <person name="Han Y."/>
            <person name="Cheng Z."/>
            <person name="Li X."/>
            <person name="Lu J."/>
            <person name="Miao H."/>
            <person name="Kang H."/>
            <person name="Xie B."/>
            <person name="Gu X."/>
            <person name="Wang X."/>
            <person name="Du Y."/>
            <person name="Jin W."/>
            <person name="Huang S."/>
        </authorList>
    </citation>
    <scope>NUCLEOTIDE SEQUENCE [LARGE SCALE GENOMIC DNA]</scope>
    <source>
        <strain evidence="4">cv. 9930</strain>
    </source>
</reference>
<proteinExistence type="predicted"/>
<dbReference type="PANTHER" id="PTHR46328:SF14">
    <property type="entry name" value="FAR-RED IMPAIRED RESPONSIVE (FAR1) FAMILY PROTEIN"/>
    <property type="match status" value="1"/>
</dbReference>
<dbReference type="Proteomes" id="UP000029981">
    <property type="component" value="Chromosome 7"/>
</dbReference>
<dbReference type="eggNOG" id="ENOG502QPID">
    <property type="taxonomic scope" value="Eukaryota"/>
</dbReference>
<dbReference type="Gramene" id="KGN44696">
    <property type="protein sequence ID" value="KGN44696"/>
    <property type="gene ID" value="Csa_7G372900"/>
</dbReference>
<dbReference type="InterPro" id="IPR004330">
    <property type="entry name" value="FAR1_DNA_bnd_dom"/>
</dbReference>
<reference evidence="3 4" key="3">
    <citation type="journal article" date="2010" name="BMC Genomics">
        <title>Transcriptome sequencing and comparative analysis of cucumber flowers with different sex types.</title>
        <authorList>
            <person name="Guo S."/>
            <person name="Zheng Y."/>
            <person name="Joung J.G."/>
            <person name="Liu S."/>
            <person name="Zhang Z."/>
            <person name="Crasta O.R."/>
            <person name="Sobral B.W."/>
            <person name="Xu Y."/>
            <person name="Huang S."/>
            <person name="Fei Z."/>
        </authorList>
    </citation>
    <scope>NUCLEOTIDE SEQUENCE [LARGE SCALE GENOMIC DNA]</scope>
    <source>
        <strain evidence="4">cv. 9930</strain>
    </source>
</reference>
<dbReference type="Pfam" id="PF03101">
    <property type="entry name" value="FAR1"/>
    <property type="match status" value="1"/>
</dbReference>
<feature type="coiled-coil region" evidence="1">
    <location>
        <begin position="156"/>
        <end position="183"/>
    </location>
</feature>
<reference evidence="3 4" key="1">
    <citation type="journal article" date="2009" name="Nat. Genet.">
        <title>The genome of the cucumber, Cucumis sativus L.</title>
        <authorList>
            <person name="Huang S."/>
            <person name="Li R."/>
            <person name="Zhang Z."/>
            <person name="Li L."/>
            <person name="Gu X."/>
            <person name="Fan W."/>
            <person name="Lucas W.J."/>
            <person name="Wang X."/>
            <person name="Xie B."/>
            <person name="Ni P."/>
            <person name="Ren Y."/>
            <person name="Zhu H."/>
            <person name="Li J."/>
            <person name="Lin K."/>
            <person name="Jin W."/>
            <person name="Fei Z."/>
            <person name="Li G."/>
            <person name="Staub J."/>
            <person name="Kilian A."/>
            <person name="van der Vossen E.A."/>
            <person name="Wu Y."/>
            <person name="Guo J."/>
            <person name="He J."/>
            <person name="Jia Z."/>
            <person name="Ren Y."/>
            <person name="Tian G."/>
            <person name="Lu Y."/>
            <person name="Ruan J."/>
            <person name="Qian W."/>
            <person name="Wang M."/>
            <person name="Huang Q."/>
            <person name="Li B."/>
            <person name="Xuan Z."/>
            <person name="Cao J."/>
            <person name="Asan"/>
            <person name="Wu Z."/>
            <person name="Zhang J."/>
            <person name="Cai Q."/>
            <person name="Bai Y."/>
            <person name="Zhao B."/>
            <person name="Han Y."/>
            <person name="Li Y."/>
            <person name="Li X."/>
            <person name="Wang S."/>
            <person name="Shi Q."/>
            <person name="Liu S."/>
            <person name="Cho W.K."/>
            <person name="Kim J.Y."/>
            <person name="Xu Y."/>
            <person name="Heller-Uszynska K."/>
            <person name="Miao H."/>
            <person name="Cheng Z."/>
            <person name="Zhang S."/>
            <person name="Wu J."/>
            <person name="Yang Y."/>
            <person name="Kang H."/>
            <person name="Li M."/>
            <person name="Liang H."/>
            <person name="Ren X."/>
            <person name="Shi Z."/>
            <person name="Wen M."/>
            <person name="Jian M."/>
            <person name="Yang H."/>
            <person name="Zhang G."/>
            <person name="Yang Z."/>
            <person name="Chen R."/>
            <person name="Liu S."/>
            <person name="Li J."/>
            <person name="Ma L."/>
            <person name="Liu H."/>
            <person name="Zhou Y."/>
            <person name="Zhao J."/>
            <person name="Fang X."/>
            <person name="Li G."/>
            <person name="Fang L."/>
            <person name="Li Y."/>
            <person name="Liu D."/>
            <person name="Zheng H."/>
            <person name="Zhang Y."/>
            <person name="Qin N."/>
            <person name="Li Z."/>
            <person name="Yang G."/>
            <person name="Yang S."/>
            <person name="Bolund L."/>
            <person name="Kristiansen K."/>
            <person name="Zheng H."/>
            <person name="Li S."/>
            <person name="Zhang X."/>
            <person name="Yang H."/>
            <person name="Wang J."/>
            <person name="Sun R."/>
            <person name="Zhang B."/>
            <person name="Jiang S."/>
            <person name="Wang J."/>
            <person name="Du Y."/>
            <person name="Li S."/>
        </authorList>
    </citation>
    <scope>NUCLEOTIDE SEQUENCE [LARGE SCALE GENOMIC DNA]</scope>
    <source>
        <strain evidence="4">cv. 9930</strain>
    </source>
</reference>
<dbReference type="EMBL" id="CM002928">
    <property type="protein sequence ID" value="KGN44696.1"/>
    <property type="molecule type" value="Genomic_DNA"/>
</dbReference>
<accession>A0A0A0KA59</accession>
<keyword evidence="4" id="KW-1185">Reference proteome</keyword>
<dbReference type="STRING" id="3659.A0A0A0KA59"/>
<sequence length="222" mass="25361">MDGIPSVLNVVEDPSGKDFARAVTEAEAITSNNSDTEPFVGMEFESEESVKVFYDAYASRLGFIMRVDAFRRSMRDGAVVWRRLVCNKEGFRKFKPKRSENRKPRAVTREGCKAMVVVKKEKTGKWVVTKFVKDHNHPLIVTPASARRNVLLSHTRDEKDAKIRELTAELQQERKRCAAYQEQLAMILGDMEEHSNHLARNIDNIIQSVRDIESENNAFSNS</sequence>
<reference evidence="3 4" key="4">
    <citation type="journal article" date="2011" name="BMC Genomics">
        <title>RNA-Seq improves annotation of protein-coding genes in the cucumber genome.</title>
        <authorList>
            <person name="Li Z."/>
            <person name="Zhang Z."/>
            <person name="Yan P."/>
            <person name="Huang S."/>
            <person name="Fei Z."/>
            <person name="Lin K."/>
        </authorList>
    </citation>
    <scope>NUCLEOTIDE SEQUENCE [LARGE SCALE GENOMIC DNA]</scope>
    <source>
        <strain evidence="4">cv. 9930</strain>
    </source>
</reference>
<dbReference type="OMA" id="MMERSNG"/>
<dbReference type="PANTHER" id="PTHR46328">
    <property type="entry name" value="FAR-RED IMPAIRED RESPONSIVE (FAR1) FAMILY PROTEIN-RELATED"/>
    <property type="match status" value="1"/>
</dbReference>